<dbReference type="InterPro" id="IPR001451">
    <property type="entry name" value="Hexapep"/>
</dbReference>
<dbReference type="EC" id="2.3.1.-" evidence="5"/>
<dbReference type="Pfam" id="PF00132">
    <property type="entry name" value="Hexapep"/>
    <property type="match status" value="1"/>
</dbReference>
<dbReference type="Gene3D" id="2.160.10.10">
    <property type="entry name" value="Hexapeptide repeat proteins"/>
    <property type="match status" value="1"/>
</dbReference>
<evidence type="ECO:0000313" key="6">
    <source>
        <dbReference type="Proteomes" id="UP000194012"/>
    </source>
</evidence>
<accession>A0A1X6ZLG7</accession>
<evidence type="ECO:0000256" key="4">
    <source>
        <dbReference type="ARBA" id="ARBA00023315"/>
    </source>
</evidence>
<dbReference type="GO" id="GO:0016746">
    <property type="term" value="F:acyltransferase activity"/>
    <property type="evidence" value="ECO:0007669"/>
    <property type="project" value="UniProtKB-KW"/>
</dbReference>
<sequence>MNDVWIGDGAIILEGVSIATGAVIGGNSVVTKDVPAYAIVGGSPARLIRYRFPEPIRDALLNAQWWECDLNVLRRYPLGNITQFLKAYAADTDREDDPFKTFALEQTK</sequence>
<dbReference type="CDD" id="cd03349">
    <property type="entry name" value="LbH_XAT"/>
    <property type="match status" value="1"/>
</dbReference>
<gene>
    <name evidence="5" type="primary">vat</name>
    <name evidence="5" type="ORF">ROG8370_02389</name>
</gene>
<dbReference type="EMBL" id="FWFJ01000022">
    <property type="protein sequence ID" value="SLN52894.1"/>
    <property type="molecule type" value="Genomic_DNA"/>
</dbReference>
<protein>
    <submittedName>
        <fullName evidence="5">Virginiamycin A acetyltransferase</fullName>
        <ecNumber evidence="5">2.3.1.-</ecNumber>
    </submittedName>
</protein>
<evidence type="ECO:0000256" key="2">
    <source>
        <dbReference type="ARBA" id="ARBA00022679"/>
    </source>
</evidence>
<evidence type="ECO:0000313" key="5">
    <source>
        <dbReference type="EMBL" id="SLN52894.1"/>
    </source>
</evidence>
<dbReference type="SUPFAM" id="SSF51161">
    <property type="entry name" value="Trimeric LpxA-like enzymes"/>
    <property type="match status" value="1"/>
</dbReference>
<dbReference type="InterPro" id="IPR050179">
    <property type="entry name" value="Trans_hexapeptide_repeat"/>
</dbReference>
<dbReference type="Proteomes" id="UP000194012">
    <property type="component" value="Unassembled WGS sequence"/>
</dbReference>
<dbReference type="RefSeq" id="WP_085827340.1">
    <property type="nucleotide sequence ID" value="NZ_FWFJ01000022.1"/>
</dbReference>
<keyword evidence="3" id="KW-0677">Repeat</keyword>
<keyword evidence="6" id="KW-1185">Reference proteome</keyword>
<comment type="similarity">
    <text evidence="1">Belongs to the transferase hexapeptide repeat family.</text>
</comment>
<dbReference type="PROSITE" id="PS00101">
    <property type="entry name" value="HEXAPEP_TRANSFERASES"/>
    <property type="match status" value="1"/>
</dbReference>
<keyword evidence="4 5" id="KW-0012">Acyltransferase</keyword>
<dbReference type="PANTHER" id="PTHR43300">
    <property type="entry name" value="ACETYLTRANSFERASE"/>
    <property type="match status" value="1"/>
</dbReference>
<evidence type="ECO:0000256" key="3">
    <source>
        <dbReference type="ARBA" id="ARBA00022737"/>
    </source>
</evidence>
<dbReference type="PANTHER" id="PTHR43300:SF11">
    <property type="entry name" value="ACETYLTRANSFERASE RV3034C-RELATED"/>
    <property type="match status" value="1"/>
</dbReference>
<evidence type="ECO:0000256" key="1">
    <source>
        <dbReference type="ARBA" id="ARBA00007274"/>
    </source>
</evidence>
<dbReference type="InterPro" id="IPR018357">
    <property type="entry name" value="Hexapep_transf_CS"/>
</dbReference>
<proteinExistence type="inferred from homology"/>
<dbReference type="OrthoDB" id="9815592at2"/>
<keyword evidence="2 5" id="KW-0808">Transferase</keyword>
<dbReference type="AlphaFoldDB" id="A0A1X6ZLG7"/>
<dbReference type="InterPro" id="IPR011004">
    <property type="entry name" value="Trimer_LpxA-like_sf"/>
</dbReference>
<reference evidence="6" key="1">
    <citation type="submission" date="2017-03" db="EMBL/GenBank/DDBJ databases">
        <authorList>
            <person name="Rodrigo-Torres L."/>
            <person name="Arahal R.D."/>
            <person name="Lucena T."/>
        </authorList>
    </citation>
    <scope>NUCLEOTIDE SEQUENCE [LARGE SCALE GENOMIC DNA]</scope>
    <source>
        <strain evidence="6">CECT 8370</strain>
    </source>
</reference>
<name>A0A1X6ZLG7_9RHOB</name>
<organism evidence="5 6">
    <name type="scientific">Roseovarius gaetbuli</name>
    <dbReference type="NCBI Taxonomy" id="1356575"/>
    <lineage>
        <taxon>Bacteria</taxon>
        <taxon>Pseudomonadati</taxon>
        <taxon>Pseudomonadota</taxon>
        <taxon>Alphaproteobacteria</taxon>
        <taxon>Rhodobacterales</taxon>
        <taxon>Roseobacteraceae</taxon>
        <taxon>Roseovarius</taxon>
    </lineage>
</organism>